<feature type="region of interest" description="Disordered" evidence="1">
    <location>
        <begin position="53"/>
        <end position="73"/>
    </location>
</feature>
<gene>
    <name evidence="3" type="ORF">IFM89_011611</name>
</gene>
<dbReference type="InterPro" id="IPR000916">
    <property type="entry name" value="Bet_v_I/MLP"/>
</dbReference>
<dbReference type="InterPro" id="IPR023393">
    <property type="entry name" value="START-like_dom_sf"/>
</dbReference>
<dbReference type="EMBL" id="JADFTS010000008">
    <property type="protein sequence ID" value="KAF9592028.1"/>
    <property type="molecule type" value="Genomic_DNA"/>
</dbReference>
<proteinExistence type="predicted"/>
<comment type="caution">
    <text evidence="3">The sequence shown here is derived from an EMBL/GenBank/DDBJ whole genome shotgun (WGS) entry which is preliminary data.</text>
</comment>
<protein>
    <recommendedName>
        <fullName evidence="2">Bet v I/Major latex protein domain-containing protein</fullName>
    </recommendedName>
</protein>
<dbReference type="PANTHER" id="PTHR31907">
    <property type="entry name" value="MLP-LIKE PROTEIN 423"/>
    <property type="match status" value="1"/>
</dbReference>
<dbReference type="Proteomes" id="UP000631114">
    <property type="component" value="Unassembled WGS sequence"/>
</dbReference>
<evidence type="ECO:0000313" key="3">
    <source>
        <dbReference type="EMBL" id="KAF9592028.1"/>
    </source>
</evidence>
<name>A0A835LDZ6_9MAGN</name>
<dbReference type="InterPro" id="IPR051761">
    <property type="entry name" value="MLP-like_ligand-binding"/>
</dbReference>
<evidence type="ECO:0000256" key="1">
    <source>
        <dbReference type="SAM" id="MobiDB-lite"/>
    </source>
</evidence>
<dbReference type="SMART" id="SM01037">
    <property type="entry name" value="Bet_v_1"/>
    <property type="match status" value="1"/>
</dbReference>
<dbReference type="Pfam" id="PF00407">
    <property type="entry name" value="Bet_v_1"/>
    <property type="match status" value="1"/>
</dbReference>
<dbReference type="AlphaFoldDB" id="A0A835LDZ6"/>
<organism evidence="3 4">
    <name type="scientific">Coptis chinensis</name>
    <dbReference type="NCBI Taxonomy" id="261450"/>
    <lineage>
        <taxon>Eukaryota</taxon>
        <taxon>Viridiplantae</taxon>
        <taxon>Streptophyta</taxon>
        <taxon>Embryophyta</taxon>
        <taxon>Tracheophyta</taxon>
        <taxon>Spermatophyta</taxon>
        <taxon>Magnoliopsida</taxon>
        <taxon>Ranunculales</taxon>
        <taxon>Ranunculaceae</taxon>
        <taxon>Coptidoideae</taxon>
        <taxon>Coptis</taxon>
    </lineage>
</organism>
<evidence type="ECO:0000313" key="4">
    <source>
        <dbReference type="Proteomes" id="UP000631114"/>
    </source>
</evidence>
<dbReference type="GO" id="GO:0006952">
    <property type="term" value="P:defense response"/>
    <property type="evidence" value="ECO:0007669"/>
    <property type="project" value="InterPro"/>
</dbReference>
<dbReference type="Gene3D" id="3.30.530.20">
    <property type="match status" value="1"/>
</dbReference>
<accession>A0A835LDZ6</accession>
<reference evidence="3 4" key="1">
    <citation type="submission" date="2020-10" db="EMBL/GenBank/DDBJ databases">
        <title>The Coptis chinensis genome and diversification of protoberbering-type alkaloids.</title>
        <authorList>
            <person name="Wang B."/>
            <person name="Shu S."/>
            <person name="Song C."/>
            <person name="Liu Y."/>
        </authorList>
    </citation>
    <scope>NUCLEOTIDE SEQUENCE [LARGE SCALE GENOMIC DNA]</scope>
    <source>
        <strain evidence="3">HL-2020</strain>
        <tissue evidence="3">Leaf</tissue>
    </source>
</reference>
<feature type="domain" description="Bet v I/Major latex protein" evidence="2">
    <location>
        <begin position="23"/>
        <end position="153"/>
    </location>
</feature>
<dbReference type="SUPFAM" id="SSF55961">
    <property type="entry name" value="Bet v1-like"/>
    <property type="match status" value="1"/>
</dbReference>
<keyword evidence="4" id="KW-1185">Reference proteome</keyword>
<evidence type="ECO:0000259" key="2">
    <source>
        <dbReference type="SMART" id="SM01037"/>
    </source>
</evidence>
<sequence length="153" mass="17561">MDRMRYSTGKRAAWDHIRDILTALEPLRDVDRERNPNRKITAAIRGERRDIEWREDQRGESGGSNSNSVTKEKIVAVDDKNGSITFEVMEGDPMLNSFKSFALRIHVTGNGERSFVKWSLEFEKANEDVPHPNLFLDLLAKVTKKLDAYLLKA</sequence>
<dbReference type="OrthoDB" id="1858121at2759"/>